<dbReference type="PaxDb" id="1435377-SUSAZ_10625"/>
<evidence type="ECO:0000256" key="2">
    <source>
        <dbReference type="ARBA" id="ARBA00022692"/>
    </source>
</evidence>
<keyword evidence="5" id="KW-0813">Transport</keyword>
<dbReference type="PANTHER" id="PTHR10422">
    <property type="entry name" value="CYTOCHROME C OXIDASE SUBUNIT 1"/>
    <property type="match status" value="1"/>
</dbReference>
<evidence type="ECO:0000313" key="12">
    <source>
        <dbReference type="Proteomes" id="UP000065473"/>
    </source>
</evidence>
<feature type="transmembrane region" description="Helical" evidence="6">
    <location>
        <begin position="409"/>
        <end position="430"/>
    </location>
</feature>
<evidence type="ECO:0000313" key="11">
    <source>
        <dbReference type="Proteomes" id="UP000060043"/>
    </source>
</evidence>
<evidence type="ECO:0000313" key="9">
    <source>
        <dbReference type="EMBL" id="ALU29676.1"/>
    </source>
</evidence>
<dbReference type="PROSITE" id="PS00077">
    <property type="entry name" value="COX1_CUB"/>
    <property type="match status" value="1"/>
</dbReference>
<evidence type="ECO:0000256" key="3">
    <source>
        <dbReference type="ARBA" id="ARBA00022989"/>
    </source>
</evidence>
<feature type="transmembrane region" description="Helical" evidence="6">
    <location>
        <begin position="61"/>
        <end position="83"/>
    </location>
</feature>
<keyword evidence="3 6" id="KW-1133">Transmembrane helix</keyword>
<feature type="transmembrane region" description="Helical" evidence="6">
    <location>
        <begin position="725"/>
        <end position="746"/>
    </location>
</feature>
<proteinExistence type="inferred from homology"/>
<evidence type="ECO:0000313" key="10">
    <source>
        <dbReference type="EMBL" id="ALU32411.1"/>
    </source>
</evidence>
<organism evidence="10 11">
    <name type="scientific">Sulfolobus acidocaldarius</name>
    <dbReference type="NCBI Taxonomy" id="2285"/>
    <lineage>
        <taxon>Archaea</taxon>
        <taxon>Thermoproteota</taxon>
        <taxon>Thermoprotei</taxon>
        <taxon>Sulfolobales</taxon>
        <taxon>Sulfolobaceae</taxon>
        <taxon>Sulfolobus</taxon>
    </lineage>
</organism>
<feature type="transmembrane region" description="Helical" evidence="6">
    <location>
        <begin position="450"/>
        <end position="471"/>
    </location>
</feature>
<dbReference type="SUPFAM" id="SSF81452">
    <property type="entry name" value="Cytochrome c oxidase subunit III-like"/>
    <property type="match status" value="1"/>
</dbReference>
<feature type="transmembrane region" description="Helical" evidence="6">
    <location>
        <begin position="690"/>
        <end position="713"/>
    </location>
</feature>
<dbReference type="CDD" id="cd00919">
    <property type="entry name" value="Heme_Cu_Oxidase_I"/>
    <property type="match status" value="1"/>
</dbReference>
<feature type="transmembrane region" description="Helical" evidence="6">
    <location>
        <begin position="104"/>
        <end position="128"/>
    </location>
</feature>
<accession>A0A0U3FPV4</accession>
<dbReference type="AlphaFoldDB" id="A0A0U3FPV4"/>
<dbReference type="GO" id="GO:0022904">
    <property type="term" value="P:respiratory electron transport chain"/>
    <property type="evidence" value="ECO:0007669"/>
    <property type="project" value="InterPro"/>
</dbReference>
<feature type="transmembrane region" description="Helical" evidence="6">
    <location>
        <begin position="524"/>
        <end position="545"/>
    </location>
</feature>
<dbReference type="Gene3D" id="1.20.210.10">
    <property type="entry name" value="Cytochrome c oxidase-like, subunit I domain"/>
    <property type="match status" value="1"/>
</dbReference>
<keyword evidence="5" id="KW-0479">Metal-binding</keyword>
<comment type="similarity">
    <text evidence="5">Belongs to the heme-copper respiratory oxidase family.</text>
</comment>
<feature type="transmembrane region" description="Helical" evidence="6">
    <location>
        <begin position="298"/>
        <end position="316"/>
    </location>
</feature>
<dbReference type="InterPro" id="IPR000298">
    <property type="entry name" value="Cyt_c_oxidase-like_su3"/>
</dbReference>
<keyword evidence="5" id="KW-0349">Heme</keyword>
<dbReference type="Pfam" id="PF00510">
    <property type="entry name" value="COX3"/>
    <property type="match status" value="1"/>
</dbReference>
<dbReference type="PROSITE" id="PS50855">
    <property type="entry name" value="COX1"/>
    <property type="match status" value="1"/>
</dbReference>
<dbReference type="PROSITE" id="PS50253">
    <property type="entry name" value="COX3"/>
    <property type="match status" value="1"/>
</dbReference>
<dbReference type="GeneID" id="14552776"/>
<keyword evidence="4 6" id="KW-0472">Membrane</keyword>
<feature type="domain" description="Heme-copper oxidase subunit III family profile" evidence="7">
    <location>
        <begin position="515"/>
        <end position="787"/>
    </location>
</feature>
<feature type="transmembrane region" description="Helical" evidence="6">
    <location>
        <begin position="377"/>
        <end position="397"/>
    </location>
</feature>
<keyword evidence="5" id="KW-0679">Respiratory chain</keyword>
<keyword evidence="2 5" id="KW-0812">Transmembrane</keyword>
<evidence type="ECO:0000256" key="1">
    <source>
        <dbReference type="ARBA" id="ARBA00004141"/>
    </source>
</evidence>
<name>A0A0U3FPV4_9CREN</name>
<dbReference type="GO" id="GO:0020037">
    <property type="term" value="F:heme binding"/>
    <property type="evidence" value="ECO:0007669"/>
    <property type="project" value="InterPro"/>
</dbReference>
<dbReference type="GO" id="GO:0009060">
    <property type="term" value="P:aerobic respiration"/>
    <property type="evidence" value="ECO:0007669"/>
    <property type="project" value="InterPro"/>
</dbReference>
<evidence type="ECO:0000256" key="5">
    <source>
        <dbReference type="RuleBase" id="RU000370"/>
    </source>
</evidence>
<protein>
    <submittedName>
        <fullName evidence="10">Quinol oxidase subunit 1</fullName>
    </submittedName>
</protein>
<feature type="transmembrane region" description="Helical" evidence="6">
    <location>
        <begin position="148"/>
        <end position="169"/>
    </location>
</feature>
<feature type="transmembrane region" description="Helical" evidence="6">
    <location>
        <begin position="264"/>
        <end position="286"/>
    </location>
</feature>
<dbReference type="SUPFAM" id="SSF81442">
    <property type="entry name" value="Cytochrome c oxidase subunit I-like"/>
    <property type="match status" value="1"/>
</dbReference>
<dbReference type="Proteomes" id="UP000060043">
    <property type="component" value="Chromosome"/>
</dbReference>
<evidence type="ECO:0000256" key="6">
    <source>
        <dbReference type="SAM" id="Phobius"/>
    </source>
</evidence>
<evidence type="ECO:0000259" key="7">
    <source>
        <dbReference type="PROSITE" id="PS50253"/>
    </source>
</evidence>
<dbReference type="EMBL" id="CP013695">
    <property type="protein sequence ID" value="ALU32411.1"/>
    <property type="molecule type" value="Genomic_DNA"/>
</dbReference>
<dbReference type="GO" id="GO:0015990">
    <property type="term" value="P:electron transport coupled proton transport"/>
    <property type="evidence" value="ECO:0007669"/>
    <property type="project" value="TreeGrafter"/>
</dbReference>
<dbReference type="PRINTS" id="PR01165">
    <property type="entry name" value="CYCOXIDASEI"/>
</dbReference>
<feature type="transmembrane region" description="Helical" evidence="6">
    <location>
        <begin position="612"/>
        <end position="634"/>
    </location>
</feature>
<dbReference type="Gene3D" id="1.20.120.80">
    <property type="entry name" value="Cytochrome c oxidase, subunit III, four-helix bundle"/>
    <property type="match status" value="1"/>
</dbReference>
<evidence type="ECO:0000256" key="4">
    <source>
        <dbReference type="ARBA" id="ARBA00023136"/>
    </source>
</evidence>
<comment type="subcellular location">
    <subcellularLocation>
        <location evidence="1">Membrane</location>
        <topology evidence="1">Multi-pass membrane protein</topology>
    </subcellularLocation>
</comment>
<dbReference type="OrthoDB" id="33297at2157"/>
<dbReference type="InterPro" id="IPR000883">
    <property type="entry name" value="Cyt_C_Oxase_1"/>
</dbReference>
<evidence type="ECO:0000259" key="8">
    <source>
        <dbReference type="PROSITE" id="PS50855"/>
    </source>
</evidence>
<dbReference type="Pfam" id="PF00115">
    <property type="entry name" value="COX1"/>
    <property type="match status" value="1"/>
</dbReference>
<dbReference type="STRING" id="1435377.SUSAZ_10625"/>
<dbReference type="InterPro" id="IPR023615">
    <property type="entry name" value="Cyt_c_Oxase_su1_BS"/>
</dbReference>
<feature type="transmembrane region" description="Helical" evidence="6">
    <location>
        <begin position="766"/>
        <end position="786"/>
    </location>
</feature>
<dbReference type="InterPro" id="IPR023616">
    <property type="entry name" value="Cyt_c_oxase-like_su1_dom"/>
</dbReference>
<dbReference type="PANTHER" id="PTHR10422:SF18">
    <property type="entry name" value="CYTOCHROME C OXIDASE SUBUNIT 1"/>
    <property type="match status" value="1"/>
</dbReference>
<feature type="transmembrane region" description="Helical" evidence="6">
    <location>
        <begin position="654"/>
        <end position="678"/>
    </location>
</feature>
<dbReference type="InterPro" id="IPR036927">
    <property type="entry name" value="Cyt_c_oxase-like_su1_sf"/>
</dbReference>
<reference evidence="11 12" key="1">
    <citation type="submission" date="2015-12" db="EMBL/GenBank/DDBJ databases">
        <title>A stable core within a dynamic pangenome in Sulfolobus acidocaldarius.</title>
        <authorList>
            <person name="Anderson R."/>
            <person name="Kouris A."/>
            <person name="Seward C."/>
            <person name="Campbell K."/>
            <person name="Whitaker R."/>
        </authorList>
    </citation>
    <scope>NUCLEOTIDE SEQUENCE [LARGE SCALE GENOMIC DNA]</scope>
    <source>
        <strain evidence="9 12">GG12-C01-09</strain>
        <strain evidence="10 11">NG05B_CO5_07</strain>
    </source>
</reference>
<feature type="transmembrane region" description="Helical" evidence="6">
    <location>
        <begin position="229"/>
        <end position="252"/>
    </location>
</feature>
<dbReference type="OMA" id="LMMATTI"/>
<keyword evidence="5" id="KW-0408">Iron</keyword>
<gene>
    <name evidence="9" type="ORF">ATY89_06790</name>
    <name evidence="10" type="ORF">ATZ20_09810</name>
</gene>
<dbReference type="GO" id="GO:0004129">
    <property type="term" value="F:cytochrome-c oxidase activity"/>
    <property type="evidence" value="ECO:0007669"/>
    <property type="project" value="InterPro"/>
</dbReference>
<dbReference type="SMR" id="A0A0U3FPV4"/>
<dbReference type="InterPro" id="IPR013833">
    <property type="entry name" value="Cyt_c_oxidase_su3_a-hlx"/>
</dbReference>
<dbReference type="EMBL" id="CP013694">
    <property type="protein sequence ID" value="ALU29676.1"/>
    <property type="molecule type" value="Genomic_DNA"/>
</dbReference>
<feature type="transmembrane region" description="Helical" evidence="6">
    <location>
        <begin position="21"/>
        <end position="41"/>
    </location>
</feature>
<dbReference type="Proteomes" id="UP000065473">
    <property type="component" value="Chromosome"/>
</dbReference>
<feature type="transmembrane region" description="Helical" evidence="6">
    <location>
        <begin position="337"/>
        <end position="357"/>
    </location>
</feature>
<dbReference type="RefSeq" id="WP_011279051.1">
    <property type="nucleotide sequence ID" value="NZ_BHWZ01000006.1"/>
</dbReference>
<keyword evidence="5" id="KW-0249">Electron transport</keyword>
<feature type="domain" description="Cytochrome oxidase subunit I profile" evidence="8">
    <location>
        <begin position="2"/>
        <end position="591"/>
    </location>
</feature>
<feature type="transmembrane region" description="Helical" evidence="6">
    <location>
        <begin position="181"/>
        <end position="209"/>
    </location>
</feature>
<sequence>MNIKRILKVALYTTNASDVGQMYIVLGIVALIIGSVNAALIRDQLSFNNLNAVDYYDAVTLHGIFMIFFVVMPLSTGFANYLVPRMIGAHDLYWPKINALSFWMLVPAVILAAISPLLGAVDLGWYMYAPLSVETTVNYGLGTNLIQIALILSGLSSTLTGVNFVMTITKMKKVPYLKMPLFVWGFFTTAILMIIAMPSLTAGLVFAYLERLWGTPFFDSALGGSPVLWQQLFWFFGHPEVYILILPAMGLVSELLPKMARREIFGYTAIALSSIAIAFLSALGVWMHHMFTAIDNTLVQIVSSATTMAIAIPSGVKVLNWTATLYGGEIRYKTPTILLISFIVMFLLGGITGVFFPLVPIDYALNGTYFVVGHFHYMVYAILYALLGALFYYFPFWSGKWYNDDLGKTGAILLVAGTFLTATGMSIAGILGMPRRYAVIPSPIYDPFQFMASVGAVLTGIGLFILAGVLVHGVFRGRAVNGVDPWDNISVKLQDFFIKPVKLPLSFGKSLDGAFDEEYHGIKFPYYSVLGLFLSFIPLGFMFILIGLIPIGIVLLLAFMGVGLYWGYDQWFKPMQPPPHFYADGGVPVTNSVNNSISPSLGIASMRDARSAVLWFILAEVILFGSFIGGYAFIMSPVTNPLSYVNNIVPAVEVFPLPAIMTAILLSSSIPAHIAYEYFKKGNVKMFRNLGLLTMAMGLTFLGGQIYEFTHYIHFIPQDSAASSFFFATVSLHGFHVIMGLVIWAFMMLRIRKGFIPYAGSVAATYYWHFVDAVWVVVFSTFYLHLIV</sequence>
<dbReference type="CDD" id="cd00386">
    <property type="entry name" value="Heme_Cu_Oxidase_III_like"/>
    <property type="match status" value="1"/>
</dbReference>
<dbReference type="GO" id="GO:0016020">
    <property type="term" value="C:membrane"/>
    <property type="evidence" value="ECO:0007669"/>
    <property type="project" value="UniProtKB-SubCell"/>
</dbReference>
<feature type="transmembrane region" description="Helical" evidence="6">
    <location>
        <begin position="551"/>
        <end position="568"/>
    </location>
</feature>
<dbReference type="InterPro" id="IPR035973">
    <property type="entry name" value="Cyt_c_oxidase_su3-like_sf"/>
</dbReference>